<keyword evidence="3" id="KW-1185">Reference proteome</keyword>
<dbReference type="OrthoDB" id="821171at2"/>
<dbReference type="RefSeq" id="WP_071501198.1">
    <property type="nucleotide sequence ID" value="NZ_MORL01000001.1"/>
</dbReference>
<keyword evidence="1" id="KW-0812">Transmembrane</keyword>
<gene>
    <name evidence="2" type="ORF">BLX24_00870</name>
</gene>
<organism evidence="2 3">
    <name type="scientific">Arsenicibacter rosenii</name>
    <dbReference type="NCBI Taxonomy" id="1750698"/>
    <lineage>
        <taxon>Bacteria</taxon>
        <taxon>Pseudomonadati</taxon>
        <taxon>Bacteroidota</taxon>
        <taxon>Cytophagia</taxon>
        <taxon>Cytophagales</taxon>
        <taxon>Spirosomataceae</taxon>
        <taxon>Arsenicibacter</taxon>
    </lineage>
</organism>
<dbReference type="EMBL" id="MORL01000001">
    <property type="protein sequence ID" value="OIN60698.1"/>
    <property type="molecule type" value="Genomic_DNA"/>
</dbReference>
<keyword evidence="1" id="KW-0472">Membrane</keyword>
<evidence type="ECO:0000313" key="3">
    <source>
        <dbReference type="Proteomes" id="UP000181790"/>
    </source>
</evidence>
<evidence type="ECO:0000256" key="1">
    <source>
        <dbReference type="SAM" id="Phobius"/>
    </source>
</evidence>
<comment type="caution">
    <text evidence="2">The sequence shown here is derived from an EMBL/GenBank/DDBJ whole genome shotgun (WGS) entry which is preliminary data.</text>
</comment>
<sequence>MIQTESHTALIPGRNSLLIYAGFVGLGLLTWLTGLYLTGQGAAGLRIFGPEEIGLIVIGGAGVWLAPRTGFPDLLDARVPDSQRFLFPFLIGLGFGAADIAVFTLVMHPAPVTGLMPFMQPFPYSLLLYGSGALYTDTLYRLIPIPVLMWGAGNLLLKDTRNEHLFRGLALLTSLIEPIDQLITDTPELALYSFMTGYAMNLLQALYFRQSGFLAGLMIRLGHYTLWHILFGLWVELLN</sequence>
<protein>
    <recommendedName>
        <fullName evidence="4">CPBP family intramembrane metalloprotease</fullName>
    </recommendedName>
</protein>
<keyword evidence="1" id="KW-1133">Transmembrane helix</keyword>
<feature type="transmembrane region" description="Helical" evidence="1">
    <location>
        <begin position="43"/>
        <end position="65"/>
    </location>
</feature>
<feature type="transmembrane region" description="Helical" evidence="1">
    <location>
        <begin position="85"/>
        <end position="106"/>
    </location>
</feature>
<reference evidence="2 3" key="1">
    <citation type="submission" date="2016-10" db="EMBL/GenBank/DDBJ databases">
        <title>Arsenicibacter rosenii gen. nov., sp. nov., an efficient arsenic-methylating bacterium isolated from an arsenic-contaminated paddy soil.</title>
        <authorList>
            <person name="Huang K."/>
        </authorList>
    </citation>
    <scope>NUCLEOTIDE SEQUENCE [LARGE SCALE GENOMIC DNA]</scope>
    <source>
        <strain evidence="2 3">SM-1</strain>
    </source>
</reference>
<dbReference type="AlphaFoldDB" id="A0A1S2VS21"/>
<name>A0A1S2VS21_9BACT</name>
<proteinExistence type="predicted"/>
<dbReference type="Proteomes" id="UP000181790">
    <property type="component" value="Unassembled WGS sequence"/>
</dbReference>
<accession>A0A1S2VS21</accession>
<evidence type="ECO:0008006" key="4">
    <source>
        <dbReference type="Google" id="ProtNLM"/>
    </source>
</evidence>
<feature type="transmembrane region" description="Helical" evidence="1">
    <location>
        <begin position="17"/>
        <end position="37"/>
    </location>
</feature>
<feature type="transmembrane region" description="Helical" evidence="1">
    <location>
        <begin position="214"/>
        <end position="235"/>
    </location>
</feature>
<evidence type="ECO:0000313" key="2">
    <source>
        <dbReference type="EMBL" id="OIN60698.1"/>
    </source>
</evidence>